<comment type="caution">
    <text evidence="1">The sequence shown here is derived from an EMBL/GenBank/DDBJ whole genome shotgun (WGS) entry which is preliminary data.</text>
</comment>
<dbReference type="Proteomes" id="UP001222027">
    <property type="component" value="Unassembled WGS sequence"/>
</dbReference>
<dbReference type="AlphaFoldDB" id="A0AAV8RFM0"/>
<keyword evidence="2" id="KW-1185">Reference proteome</keyword>
<evidence type="ECO:0000313" key="2">
    <source>
        <dbReference type="Proteomes" id="UP001222027"/>
    </source>
</evidence>
<dbReference type="EMBL" id="JAQQAF010000003">
    <property type="protein sequence ID" value="KAJ8497282.1"/>
    <property type="molecule type" value="Genomic_DNA"/>
</dbReference>
<organism evidence="1 2">
    <name type="scientific">Ensete ventricosum</name>
    <name type="common">Abyssinian banana</name>
    <name type="synonym">Musa ensete</name>
    <dbReference type="NCBI Taxonomy" id="4639"/>
    <lineage>
        <taxon>Eukaryota</taxon>
        <taxon>Viridiplantae</taxon>
        <taxon>Streptophyta</taxon>
        <taxon>Embryophyta</taxon>
        <taxon>Tracheophyta</taxon>
        <taxon>Spermatophyta</taxon>
        <taxon>Magnoliopsida</taxon>
        <taxon>Liliopsida</taxon>
        <taxon>Zingiberales</taxon>
        <taxon>Musaceae</taxon>
        <taxon>Ensete</taxon>
    </lineage>
</organism>
<gene>
    <name evidence="1" type="ORF">OPV22_007834</name>
</gene>
<name>A0AAV8RFM0_ENSVE</name>
<proteinExistence type="predicted"/>
<protein>
    <submittedName>
        <fullName evidence="1">Uncharacterized protein</fullName>
    </submittedName>
</protein>
<evidence type="ECO:0000313" key="1">
    <source>
        <dbReference type="EMBL" id="KAJ8497282.1"/>
    </source>
</evidence>
<accession>A0AAV8RFM0</accession>
<sequence>MDAGWRSMNPLRFSFPLLTPSLNQDRILTTDLESVYGAKRSDLSSPPGSGLVSDFKICAVIIFTVKKVYHQNKAFRRKPSSYSAGIPFHTHLQSFFFQYDAELFG</sequence>
<reference evidence="1 2" key="1">
    <citation type="submission" date="2022-12" db="EMBL/GenBank/DDBJ databases">
        <title>Chromosome-scale assembly of the Ensete ventricosum genome.</title>
        <authorList>
            <person name="Dussert Y."/>
            <person name="Stocks J."/>
            <person name="Wendawek A."/>
            <person name="Woldeyes F."/>
            <person name="Nichols R.A."/>
            <person name="Borrell J.S."/>
        </authorList>
    </citation>
    <scope>NUCLEOTIDE SEQUENCE [LARGE SCALE GENOMIC DNA]</scope>
    <source>
        <strain evidence="2">cv. Maze</strain>
        <tissue evidence="1">Seeds</tissue>
    </source>
</reference>